<proteinExistence type="predicted"/>
<dbReference type="RefSeq" id="XP_042636444.1">
    <property type="nucleotide sequence ID" value="XM_042780510.1"/>
</dbReference>
<evidence type="ECO:0000313" key="1">
    <source>
        <dbReference type="Proteomes" id="UP000694850"/>
    </source>
</evidence>
<accession>A0AC54Z6L5</accession>
<keyword evidence="1" id="KW-1185">Reference proteome</keyword>
<evidence type="ECO:0000313" key="2">
    <source>
        <dbReference type="RefSeq" id="XP_042636444.1"/>
    </source>
</evidence>
<sequence length="596" mass="66118">MPLLFLLLLLPSPSHPQPSICDISRETTEVEVNCENRRLKGLPPDLPPDTVILHLGQNPLVHFSTASVVSLTHLTQLHLEHSQLATLQTDEMLSLLKTLVLSHNELKSLPRLGRALPGLTLLDVSFNKLASLSPGALEGLNQLQELYLQGNMLKILPPGLLQATPKLQKLNLANNKLEELPPGLLHGLEDLDTLYLQGNWLYTIPKGFFGDLLLPFTFFHSNIWQCNCEILYFSRWLKDNPNNVYVWKEGIDVKAMTPNVASVECSGLHHVPVYAYSGKGCSPLGHDSDDYDNYDEDYTSLNYPSGKVNATRTVVNFSTNMKAHTTQGSLLYSESTTFPDSKILYLPPFQKSTPIHTTFSTKEISDPITFQTTTEFIAFSKILKLTRDPNIAPTTPEPTTPPTTPEPTTPTTPEPTTPPTTPEPTKFLIPTETTSLSITLEPTTIISEPVNLLNVHRVVQANLDGARNDPFLDPDFCCLLPLGFYVLGLLWLLLASVILILLLIQLQHVRPQAFGQPPVVHTAQLELQRGRQVTMPHAWLLFCESLPTVRSSLFLWVRPNGHVGPLVARRRPSALSLGRGQDLLGTVGIRYSGHSL</sequence>
<name>A0AC54Z6L5_ORYAF</name>
<protein>
    <submittedName>
        <fullName evidence="2">Platelet glycoprotein Ib alpha chain</fullName>
    </submittedName>
</protein>
<dbReference type="Proteomes" id="UP000694850">
    <property type="component" value="Unplaced"/>
</dbReference>
<gene>
    <name evidence="2" type="primary">GP1BA</name>
</gene>
<reference evidence="2" key="1">
    <citation type="submission" date="2025-08" db="UniProtKB">
        <authorList>
            <consortium name="RefSeq"/>
        </authorList>
    </citation>
    <scope>IDENTIFICATION</scope>
</reference>
<organism evidence="1 2">
    <name type="scientific">Orycteropus afer afer</name>
    <dbReference type="NCBI Taxonomy" id="1230840"/>
    <lineage>
        <taxon>Eukaryota</taxon>
        <taxon>Metazoa</taxon>
        <taxon>Chordata</taxon>
        <taxon>Craniata</taxon>
        <taxon>Vertebrata</taxon>
        <taxon>Euteleostomi</taxon>
        <taxon>Mammalia</taxon>
        <taxon>Eutheria</taxon>
        <taxon>Afrotheria</taxon>
        <taxon>Tubulidentata</taxon>
        <taxon>Orycteropodidae</taxon>
        <taxon>Orycteropus</taxon>
    </lineage>
</organism>